<reference evidence="1" key="2">
    <citation type="submission" date="2021-04" db="EMBL/GenBank/DDBJ databases">
        <authorList>
            <person name="Podell S."/>
        </authorList>
    </citation>
    <scope>NUCLEOTIDE SEQUENCE</scope>
    <source>
        <strain evidence="1">Hildebrandi</strain>
    </source>
</reference>
<proteinExistence type="predicted"/>
<dbReference type="OrthoDB" id="426586at2759"/>
<name>A0A9K3KXL5_9STRA</name>
<organism evidence="1 2">
    <name type="scientific">Nitzschia inconspicua</name>
    <dbReference type="NCBI Taxonomy" id="303405"/>
    <lineage>
        <taxon>Eukaryota</taxon>
        <taxon>Sar</taxon>
        <taxon>Stramenopiles</taxon>
        <taxon>Ochrophyta</taxon>
        <taxon>Bacillariophyta</taxon>
        <taxon>Bacillariophyceae</taxon>
        <taxon>Bacillariophycidae</taxon>
        <taxon>Bacillariales</taxon>
        <taxon>Bacillariaceae</taxon>
        <taxon>Nitzschia</taxon>
    </lineage>
</organism>
<accession>A0A9K3KXL5</accession>
<dbReference type="EMBL" id="JAGRRH010000018">
    <property type="protein sequence ID" value="KAG7351234.1"/>
    <property type="molecule type" value="Genomic_DNA"/>
</dbReference>
<reference evidence="1" key="1">
    <citation type="journal article" date="2021" name="Sci. Rep.">
        <title>Diploid genomic architecture of Nitzschia inconspicua, an elite biomass production diatom.</title>
        <authorList>
            <person name="Oliver A."/>
            <person name="Podell S."/>
            <person name="Pinowska A."/>
            <person name="Traller J.C."/>
            <person name="Smith S.R."/>
            <person name="McClure R."/>
            <person name="Beliaev A."/>
            <person name="Bohutskyi P."/>
            <person name="Hill E.A."/>
            <person name="Rabines A."/>
            <person name="Zheng H."/>
            <person name="Allen L.Z."/>
            <person name="Kuo A."/>
            <person name="Grigoriev I.V."/>
            <person name="Allen A.E."/>
            <person name="Hazlebeck D."/>
            <person name="Allen E.E."/>
        </authorList>
    </citation>
    <scope>NUCLEOTIDE SEQUENCE</scope>
    <source>
        <strain evidence="1">Hildebrandi</strain>
    </source>
</reference>
<dbReference type="Proteomes" id="UP000693970">
    <property type="component" value="Unassembled WGS sequence"/>
</dbReference>
<dbReference type="PANTHER" id="PTHR42254:SF1">
    <property type="entry name" value="CALCINEURIN-LIKE PHOSPHOESTERASE DOMAIN-CONTAINING PROTEIN"/>
    <property type="match status" value="1"/>
</dbReference>
<comment type="caution">
    <text evidence="1">The sequence shown here is derived from an EMBL/GenBank/DDBJ whole genome shotgun (WGS) entry which is preliminary data.</text>
</comment>
<keyword evidence="2" id="KW-1185">Reference proteome</keyword>
<evidence type="ECO:0000313" key="2">
    <source>
        <dbReference type="Proteomes" id="UP000693970"/>
    </source>
</evidence>
<dbReference type="AlphaFoldDB" id="A0A9K3KXL5"/>
<evidence type="ECO:0000313" key="1">
    <source>
        <dbReference type="EMBL" id="KAG7351234.1"/>
    </source>
</evidence>
<sequence length="524" mass="59520">MVTSDRAFDTAESFRLGYVTDVEGNIDYFVRYVERSKVLTIRKYDHKSLVLDFQRGNDDDTTYFVYGGDAVDKGPGDIRLVRSLVDLKRRYPHRVYLLAGNRDLNKLRLKAELSDSDMARPLSDIPPPHWDPKAPSLLEYLEHKRQTLRERGQTTSLENLNTRVNRLKYLLEHTLGCPKTLEYRRQELALLHDVQSNSISDENVVESFLREVEHPKGSLRQYLECANVALVIGNTLFCHGAVDKNTMKFVPRDDTKFENPPCKPAPGAIIDSAHEWVEALNQYLKRGLEDYQRRPHFNDDRTTRGGESLMALQNRPAMWGRSIISNCYGDGGCITTENAARIRNDPERVSMEDINPLVFEKVSSDPFDSSVSEWLRKDGIQRVVVGHKPTGDCPAVLSAVYTGVEIVSADTSFADTDANDNRGIAISVVEIIGTSMTDNQLEMRGILRDGSEYLSRFTRLHSDGTDETAGDVQLGRKLQDEYWVKASTTNSTYWLTRGRGRNVEYKHVSIATLQQSTQENIFRE</sequence>
<protein>
    <submittedName>
        <fullName evidence="1">Calcineurin-like phosphoesterase</fullName>
    </submittedName>
</protein>
<gene>
    <name evidence="1" type="ORF">IV203_010594</name>
</gene>
<dbReference type="PANTHER" id="PTHR42254">
    <property type="entry name" value="METALLOPHOS DOMAIN-CONTAINING PROTEIN"/>
    <property type="match status" value="1"/>
</dbReference>